<evidence type="ECO:0000313" key="7">
    <source>
        <dbReference type="EMBL" id="EYF04655.1"/>
    </source>
</evidence>
<proteinExistence type="inferred from homology"/>
<dbReference type="Pfam" id="PF03652">
    <property type="entry name" value="RuvX"/>
    <property type="match status" value="1"/>
</dbReference>
<keyword evidence="8" id="KW-1185">Reference proteome</keyword>
<dbReference type="EMBL" id="ASRX01000031">
    <property type="protein sequence ID" value="EYF04655.1"/>
    <property type="molecule type" value="Genomic_DNA"/>
</dbReference>
<dbReference type="CDD" id="cd16964">
    <property type="entry name" value="YqgF"/>
    <property type="match status" value="1"/>
</dbReference>
<dbReference type="SUPFAM" id="SSF53098">
    <property type="entry name" value="Ribonuclease H-like"/>
    <property type="match status" value="1"/>
</dbReference>
<evidence type="ECO:0000313" key="8">
    <source>
        <dbReference type="Proteomes" id="UP000019678"/>
    </source>
</evidence>
<dbReference type="NCBIfam" id="TIGR00250">
    <property type="entry name" value="RNAse_H_YqgF"/>
    <property type="match status" value="1"/>
</dbReference>
<accession>A0A017T779</accession>
<dbReference type="InterPro" id="IPR006641">
    <property type="entry name" value="YqgF/RNaseH-like_dom"/>
</dbReference>
<keyword evidence="3 5" id="KW-0540">Nuclease</keyword>
<dbReference type="PANTHER" id="PTHR33317">
    <property type="entry name" value="POLYNUCLEOTIDYL TRANSFERASE, RIBONUCLEASE H-LIKE SUPERFAMILY PROTEIN"/>
    <property type="match status" value="1"/>
</dbReference>
<dbReference type="EC" id="3.1.-.-" evidence="5"/>
<comment type="caution">
    <text evidence="7">The sequence shown here is derived from an EMBL/GenBank/DDBJ whole genome shotgun (WGS) entry which is preliminary data.</text>
</comment>
<keyword evidence="4 5" id="KW-0378">Hydrolase</keyword>
<evidence type="ECO:0000256" key="1">
    <source>
        <dbReference type="ARBA" id="ARBA00022490"/>
    </source>
</evidence>
<dbReference type="InterPro" id="IPR012337">
    <property type="entry name" value="RNaseH-like_sf"/>
</dbReference>
<feature type="domain" description="YqgF/RNase H-like" evidence="6">
    <location>
        <begin position="13"/>
        <end position="113"/>
    </location>
</feature>
<dbReference type="GO" id="GO:0016788">
    <property type="term" value="F:hydrolase activity, acting on ester bonds"/>
    <property type="evidence" value="ECO:0007669"/>
    <property type="project" value="UniProtKB-UniRule"/>
</dbReference>
<comment type="subcellular location">
    <subcellularLocation>
        <location evidence="5">Cytoplasm</location>
    </subcellularLocation>
</comment>
<evidence type="ECO:0000256" key="5">
    <source>
        <dbReference type="HAMAP-Rule" id="MF_00651"/>
    </source>
</evidence>
<keyword evidence="1 5" id="KW-0963">Cytoplasm</keyword>
<dbReference type="PANTHER" id="PTHR33317:SF4">
    <property type="entry name" value="POLYNUCLEOTIDYL TRANSFERASE, RIBONUCLEASE H-LIKE SUPERFAMILY PROTEIN"/>
    <property type="match status" value="1"/>
</dbReference>
<reference evidence="7 8" key="1">
    <citation type="submission" date="2013-05" db="EMBL/GenBank/DDBJ databases">
        <title>Genome assembly of Chondromyces apiculatus DSM 436.</title>
        <authorList>
            <person name="Sharma G."/>
            <person name="Khatri I."/>
            <person name="Kaur C."/>
            <person name="Mayilraj S."/>
            <person name="Subramanian S."/>
        </authorList>
    </citation>
    <scope>NUCLEOTIDE SEQUENCE [LARGE SCALE GENOMIC DNA]</scope>
    <source>
        <strain evidence="7 8">DSM 436</strain>
    </source>
</reference>
<dbReference type="GO" id="GO:0005829">
    <property type="term" value="C:cytosol"/>
    <property type="evidence" value="ECO:0007669"/>
    <property type="project" value="TreeGrafter"/>
</dbReference>
<dbReference type="AlphaFoldDB" id="A0A017T779"/>
<sequence length="150" mass="15637">MTPACMARGQNKGRVAAIDLGKARVGVAVADELGMFAHPRPPLDGARQQAVLAALAALARDEGVTRFLVGLPLELDGREGSAARRAMGFAQALADAAGVAVELVDERLSTVEASRRLREGGTNSRRARARVDGAAAAVLLQAWLDRQGQG</sequence>
<evidence type="ECO:0000259" key="6">
    <source>
        <dbReference type="SMART" id="SM00732"/>
    </source>
</evidence>
<protein>
    <recommendedName>
        <fullName evidence="5">Putative pre-16S rRNA nuclease</fullName>
        <ecNumber evidence="5">3.1.-.-</ecNumber>
    </recommendedName>
</protein>
<evidence type="ECO:0000256" key="3">
    <source>
        <dbReference type="ARBA" id="ARBA00022722"/>
    </source>
</evidence>
<dbReference type="GO" id="GO:0004518">
    <property type="term" value="F:nuclease activity"/>
    <property type="evidence" value="ECO:0007669"/>
    <property type="project" value="UniProtKB-KW"/>
</dbReference>
<gene>
    <name evidence="7" type="ORF">CAP_4331</name>
</gene>
<comment type="function">
    <text evidence="5">Could be a nuclease involved in processing of the 5'-end of pre-16S rRNA.</text>
</comment>
<dbReference type="InterPro" id="IPR005227">
    <property type="entry name" value="YqgF"/>
</dbReference>
<evidence type="ECO:0000256" key="4">
    <source>
        <dbReference type="ARBA" id="ARBA00022801"/>
    </source>
</evidence>
<dbReference type="InterPro" id="IPR037027">
    <property type="entry name" value="YqgF/RNaseH-like_dom_sf"/>
</dbReference>
<evidence type="ECO:0000256" key="2">
    <source>
        <dbReference type="ARBA" id="ARBA00022517"/>
    </source>
</evidence>
<dbReference type="HAMAP" id="MF_00651">
    <property type="entry name" value="Nuclease_YqgF"/>
    <property type="match status" value="1"/>
</dbReference>
<name>A0A017T779_9BACT</name>
<dbReference type="STRING" id="1192034.CAP_4331"/>
<dbReference type="Gene3D" id="3.30.420.140">
    <property type="entry name" value="YqgF/RNase H-like domain"/>
    <property type="match status" value="1"/>
</dbReference>
<organism evidence="7 8">
    <name type="scientific">Chondromyces apiculatus DSM 436</name>
    <dbReference type="NCBI Taxonomy" id="1192034"/>
    <lineage>
        <taxon>Bacteria</taxon>
        <taxon>Pseudomonadati</taxon>
        <taxon>Myxococcota</taxon>
        <taxon>Polyangia</taxon>
        <taxon>Polyangiales</taxon>
        <taxon>Polyangiaceae</taxon>
        <taxon>Chondromyces</taxon>
    </lineage>
</organism>
<keyword evidence="2 5" id="KW-0690">Ribosome biogenesis</keyword>
<dbReference type="eggNOG" id="COG0816">
    <property type="taxonomic scope" value="Bacteria"/>
</dbReference>
<dbReference type="Proteomes" id="UP000019678">
    <property type="component" value="Unassembled WGS sequence"/>
</dbReference>
<comment type="similarity">
    <text evidence="5">Belongs to the YqgF HJR family.</text>
</comment>
<dbReference type="GO" id="GO:0000967">
    <property type="term" value="P:rRNA 5'-end processing"/>
    <property type="evidence" value="ECO:0007669"/>
    <property type="project" value="UniProtKB-UniRule"/>
</dbReference>
<dbReference type="SMART" id="SM00732">
    <property type="entry name" value="YqgFc"/>
    <property type="match status" value="1"/>
</dbReference>